<evidence type="ECO:0008006" key="4">
    <source>
        <dbReference type="Google" id="ProtNLM"/>
    </source>
</evidence>
<dbReference type="EMBL" id="BAABJP010000057">
    <property type="protein sequence ID" value="GAA5173965.1"/>
    <property type="molecule type" value="Genomic_DNA"/>
</dbReference>
<keyword evidence="3" id="KW-1185">Reference proteome</keyword>
<sequence length="189" mass="20865">MDAPRVPEEPPSGQPGGLEAWLPRPPWLEPDPPAQHERVEPVRAVPPVEPEPEPEEERPERAERRAPAEVGFRAEPARSGGNGDVARVRPFVVTGGRTQPTYTGLKLETLLQAMPTARSASLRFEERRIIELAQRPVSLAEVAAQLAVPVGVAKVLASDLYYGNHVRLLEPHELSVDVIERIRDLVRAL</sequence>
<feature type="compositionally biased region" description="Pro residues" evidence="1">
    <location>
        <begin position="23"/>
        <end position="33"/>
    </location>
</feature>
<dbReference type="PANTHER" id="PTHR36221">
    <property type="entry name" value="DUF742 DOMAIN-CONTAINING PROTEIN"/>
    <property type="match status" value="1"/>
</dbReference>
<organism evidence="2 3">
    <name type="scientific">Pseudonocardia eucalypti</name>
    <dbReference type="NCBI Taxonomy" id="648755"/>
    <lineage>
        <taxon>Bacteria</taxon>
        <taxon>Bacillati</taxon>
        <taxon>Actinomycetota</taxon>
        <taxon>Actinomycetes</taxon>
        <taxon>Pseudonocardiales</taxon>
        <taxon>Pseudonocardiaceae</taxon>
        <taxon>Pseudonocardia</taxon>
    </lineage>
</organism>
<evidence type="ECO:0000256" key="1">
    <source>
        <dbReference type="SAM" id="MobiDB-lite"/>
    </source>
</evidence>
<dbReference type="Proteomes" id="UP001428817">
    <property type="component" value="Unassembled WGS sequence"/>
</dbReference>
<protein>
    <recommendedName>
        <fullName evidence="4">DUF742 domain-containing protein</fullName>
    </recommendedName>
</protein>
<feature type="region of interest" description="Disordered" evidence="1">
    <location>
        <begin position="1"/>
        <end position="83"/>
    </location>
</feature>
<name>A0ABP9RAA8_9PSEU</name>
<dbReference type="PANTHER" id="PTHR36221:SF1">
    <property type="entry name" value="DUF742 DOMAIN-CONTAINING PROTEIN"/>
    <property type="match status" value="1"/>
</dbReference>
<dbReference type="Pfam" id="PF05331">
    <property type="entry name" value="DUF742"/>
    <property type="match status" value="1"/>
</dbReference>
<proteinExistence type="predicted"/>
<accession>A0ABP9RAA8</accession>
<reference evidence="3" key="1">
    <citation type="journal article" date="2019" name="Int. J. Syst. Evol. Microbiol.">
        <title>The Global Catalogue of Microorganisms (GCM) 10K type strain sequencing project: providing services to taxonomists for standard genome sequencing and annotation.</title>
        <authorList>
            <consortium name="The Broad Institute Genomics Platform"/>
            <consortium name="The Broad Institute Genome Sequencing Center for Infectious Disease"/>
            <person name="Wu L."/>
            <person name="Ma J."/>
        </authorList>
    </citation>
    <scope>NUCLEOTIDE SEQUENCE [LARGE SCALE GENOMIC DNA]</scope>
    <source>
        <strain evidence="3">JCM 18303</strain>
    </source>
</reference>
<evidence type="ECO:0000313" key="2">
    <source>
        <dbReference type="EMBL" id="GAA5173965.1"/>
    </source>
</evidence>
<gene>
    <name evidence="2" type="ORF">GCM10023321_76750</name>
</gene>
<dbReference type="InterPro" id="IPR007995">
    <property type="entry name" value="DUF742"/>
</dbReference>
<evidence type="ECO:0000313" key="3">
    <source>
        <dbReference type="Proteomes" id="UP001428817"/>
    </source>
</evidence>
<feature type="compositionally biased region" description="Basic and acidic residues" evidence="1">
    <location>
        <begin position="58"/>
        <end position="67"/>
    </location>
</feature>
<comment type="caution">
    <text evidence="2">The sequence shown here is derived from an EMBL/GenBank/DDBJ whole genome shotgun (WGS) entry which is preliminary data.</text>
</comment>